<evidence type="ECO:0000256" key="1">
    <source>
        <dbReference type="SAM" id="MobiDB-lite"/>
    </source>
</evidence>
<organism evidence="2">
    <name type="scientific">Glycine soja</name>
    <name type="common">Wild soybean</name>
    <dbReference type="NCBI Taxonomy" id="3848"/>
    <lineage>
        <taxon>Eukaryota</taxon>
        <taxon>Viridiplantae</taxon>
        <taxon>Streptophyta</taxon>
        <taxon>Embryophyta</taxon>
        <taxon>Tracheophyta</taxon>
        <taxon>Spermatophyta</taxon>
        <taxon>Magnoliopsida</taxon>
        <taxon>eudicotyledons</taxon>
        <taxon>Gunneridae</taxon>
        <taxon>Pentapetalae</taxon>
        <taxon>rosids</taxon>
        <taxon>fabids</taxon>
        <taxon>Fabales</taxon>
        <taxon>Fabaceae</taxon>
        <taxon>Papilionoideae</taxon>
        <taxon>50 kb inversion clade</taxon>
        <taxon>NPAAA clade</taxon>
        <taxon>indigoferoid/millettioid clade</taxon>
        <taxon>Phaseoleae</taxon>
        <taxon>Glycine</taxon>
        <taxon>Glycine subgen. Soja</taxon>
    </lineage>
</organism>
<feature type="non-terminal residue" evidence="2">
    <location>
        <position position="142"/>
    </location>
</feature>
<dbReference type="Pfam" id="PF14223">
    <property type="entry name" value="Retrotran_gag_2"/>
    <property type="match status" value="1"/>
</dbReference>
<name>A0A0B2S6K9_GLYSO</name>
<proteinExistence type="predicted"/>
<dbReference type="GO" id="GO:0016787">
    <property type="term" value="F:hydrolase activity"/>
    <property type="evidence" value="ECO:0007669"/>
    <property type="project" value="UniProtKB-KW"/>
</dbReference>
<feature type="non-terminal residue" evidence="2">
    <location>
        <position position="1"/>
    </location>
</feature>
<protein>
    <submittedName>
        <fullName evidence="2">Retrovirus-related Pol polyprotein from transposon TNT 1-94</fullName>
        <ecNumber evidence="2">3.1.13.-</ecNumber>
    </submittedName>
</protein>
<dbReference type="Proteomes" id="UP000053555">
    <property type="component" value="Unassembled WGS sequence"/>
</dbReference>
<dbReference type="AlphaFoldDB" id="A0A0B2S6K9"/>
<keyword evidence="2" id="KW-0378">Hydrolase</keyword>
<reference evidence="2" key="1">
    <citation type="submission" date="2014-07" db="EMBL/GenBank/DDBJ databases">
        <title>Identification of a novel salt tolerance gene in wild soybean by whole-genome sequencing.</title>
        <authorList>
            <person name="Lam H.-M."/>
            <person name="Qi X."/>
            <person name="Li M.-W."/>
            <person name="Liu X."/>
            <person name="Xie M."/>
            <person name="Ni M."/>
            <person name="Xu X."/>
        </authorList>
    </citation>
    <scope>NUCLEOTIDE SEQUENCE [LARGE SCALE GENOMIC DNA]</scope>
    <source>
        <tissue evidence="2">Root</tissue>
    </source>
</reference>
<sequence length="142" mass="15823">DKKALQQKAHSAIILSLGDKVLRQVSKETTVAGVRSKLEGLYMTKSLVNHLYLRSVGEQLDLFNKLILDLENIDVTIDDEDQALLLLCSLPKSYSHFKRTLLLGRDSISLDEVQVALNSKELNERKEKKSSTSGEGLTARGK</sequence>
<dbReference type="EMBL" id="KN646051">
    <property type="protein sequence ID" value="KHN39924.1"/>
    <property type="molecule type" value="Genomic_DNA"/>
</dbReference>
<feature type="region of interest" description="Disordered" evidence="1">
    <location>
        <begin position="122"/>
        <end position="142"/>
    </location>
</feature>
<dbReference type="EC" id="3.1.13.-" evidence="2"/>
<accession>A0A0B2S6K9</accession>
<gene>
    <name evidence="2" type="ORF">glysoja_045123</name>
</gene>
<evidence type="ECO:0000313" key="2">
    <source>
        <dbReference type="EMBL" id="KHN39924.1"/>
    </source>
</evidence>